<keyword evidence="4 5" id="KW-0472">Membrane</keyword>
<dbReference type="PRINTS" id="PR00164">
    <property type="entry name" value="ABC2TRNSPORT"/>
</dbReference>
<keyword evidence="2 5" id="KW-0812">Transmembrane</keyword>
<feature type="transmembrane region" description="Helical" evidence="5">
    <location>
        <begin position="174"/>
        <end position="193"/>
    </location>
</feature>
<evidence type="ECO:0000256" key="1">
    <source>
        <dbReference type="ARBA" id="ARBA00004141"/>
    </source>
</evidence>
<dbReference type="InterPro" id="IPR000412">
    <property type="entry name" value="ABC_2_transport"/>
</dbReference>
<comment type="subcellular location">
    <subcellularLocation>
        <location evidence="5">Cell inner membrane</location>
        <topology evidence="5">Multi-pass membrane protein</topology>
    </subcellularLocation>
    <subcellularLocation>
        <location evidence="1">Membrane</location>
        <topology evidence="1">Multi-pass membrane protein</topology>
    </subcellularLocation>
</comment>
<feature type="transmembrane region" description="Helical" evidence="5">
    <location>
        <begin position="110"/>
        <end position="132"/>
    </location>
</feature>
<feature type="transmembrane region" description="Helical" evidence="5">
    <location>
        <begin position="62"/>
        <end position="90"/>
    </location>
</feature>
<dbReference type="Pfam" id="PF01061">
    <property type="entry name" value="ABC2_membrane"/>
    <property type="match status" value="1"/>
</dbReference>
<feature type="transmembrane region" description="Helical" evidence="5">
    <location>
        <begin position="144"/>
        <end position="168"/>
    </location>
</feature>
<dbReference type="GO" id="GO:0140359">
    <property type="term" value="F:ABC-type transporter activity"/>
    <property type="evidence" value="ECO:0007669"/>
    <property type="project" value="InterPro"/>
</dbReference>
<feature type="transmembrane region" description="Helical" evidence="5">
    <location>
        <begin position="228"/>
        <end position="252"/>
    </location>
</feature>
<dbReference type="GO" id="GO:0043190">
    <property type="term" value="C:ATP-binding cassette (ABC) transporter complex"/>
    <property type="evidence" value="ECO:0007669"/>
    <property type="project" value="InterPro"/>
</dbReference>
<reference evidence="7 8" key="1">
    <citation type="submission" date="2020-08" db="EMBL/GenBank/DDBJ databases">
        <title>Genomic Encyclopedia of Type Strains, Phase IV (KMG-IV): sequencing the most valuable type-strain genomes for metagenomic binning, comparative biology and taxonomic classification.</title>
        <authorList>
            <person name="Goeker M."/>
        </authorList>
    </citation>
    <scope>NUCLEOTIDE SEQUENCE [LARGE SCALE GENOMIC DNA]</scope>
    <source>
        <strain evidence="7 8">DSM 102255</strain>
    </source>
</reference>
<dbReference type="RefSeq" id="WP_184080508.1">
    <property type="nucleotide sequence ID" value="NZ_JACIJP010000003.1"/>
</dbReference>
<feature type="domain" description="ABC transmembrane type-2" evidence="6">
    <location>
        <begin position="26"/>
        <end position="255"/>
    </location>
</feature>
<evidence type="ECO:0000313" key="8">
    <source>
        <dbReference type="Proteomes" id="UP000552700"/>
    </source>
</evidence>
<comment type="caution">
    <text evidence="7">The sequence shown here is derived from an EMBL/GenBank/DDBJ whole genome shotgun (WGS) entry which is preliminary data.</text>
</comment>
<comment type="similarity">
    <text evidence="5">Belongs to the ABC-2 integral membrane protein family.</text>
</comment>
<organism evidence="7 8">
    <name type="scientific">Sphingobium subterraneum</name>
    <dbReference type="NCBI Taxonomy" id="627688"/>
    <lineage>
        <taxon>Bacteria</taxon>
        <taxon>Pseudomonadati</taxon>
        <taxon>Pseudomonadota</taxon>
        <taxon>Alphaproteobacteria</taxon>
        <taxon>Sphingomonadales</taxon>
        <taxon>Sphingomonadaceae</taxon>
        <taxon>Sphingobium</taxon>
    </lineage>
</organism>
<accession>A0A841J1A3</accession>
<evidence type="ECO:0000313" key="7">
    <source>
        <dbReference type="EMBL" id="MBB6124430.1"/>
    </source>
</evidence>
<keyword evidence="5" id="KW-0813">Transport</keyword>
<evidence type="ECO:0000256" key="3">
    <source>
        <dbReference type="ARBA" id="ARBA00022989"/>
    </source>
</evidence>
<dbReference type="PANTHER" id="PTHR43332">
    <property type="entry name" value="INNER MEMBRANE TRANSPORT PERMEASE YADH-RELATED"/>
    <property type="match status" value="1"/>
</dbReference>
<dbReference type="AlphaFoldDB" id="A0A841J1A3"/>
<dbReference type="EMBL" id="JACIJP010000003">
    <property type="protein sequence ID" value="MBB6124430.1"/>
    <property type="molecule type" value="Genomic_DNA"/>
</dbReference>
<keyword evidence="8" id="KW-1185">Reference proteome</keyword>
<proteinExistence type="inferred from homology"/>
<evidence type="ECO:0000259" key="6">
    <source>
        <dbReference type="PROSITE" id="PS51012"/>
    </source>
</evidence>
<keyword evidence="5" id="KW-1003">Cell membrane</keyword>
<feature type="transmembrane region" description="Helical" evidence="5">
    <location>
        <begin position="28"/>
        <end position="50"/>
    </location>
</feature>
<dbReference type="InterPro" id="IPR052522">
    <property type="entry name" value="ABC-2_transport_permease"/>
</dbReference>
<keyword evidence="3 5" id="KW-1133">Transmembrane helix</keyword>
<sequence>MSVQGRGVNWRGIAAIYRFEVARFGRTILTSLMTPVITTSLYFIVFGSAIGSRMTEINGIPYGAFIVPGLIMLSMFQESIFNASFGIYMPKWNGTIYELLSAPMSAIETVVAYVGAAATKSMLLGLIIFATAHLFVSVEVAHPLAMLAFMALIAVSFCLFGFILGIWAQNFEQLQVVPLLVIMPMTFLGGAFYSIHMLPEPWKTVTLFNPVVYLISGFRWTFFGAGDVSIGLSLGFVALMLLVCVGLVVWIFRTGYRLKK</sequence>
<protein>
    <recommendedName>
        <fullName evidence="5">Transport permease protein</fullName>
    </recommendedName>
</protein>
<dbReference type="PANTHER" id="PTHR43332:SF1">
    <property type="entry name" value="TRANSPORT PERMEASE PROTEIN"/>
    <property type="match status" value="1"/>
</dbReference>
<dbReference type="Proteomes" id="UP000552700">
    <property type="component" value="Unassembled WGS sequence"/>
</dbReference>
<evidence type="ECO:0000256" key="2">
    <source>
        <dbReference type="ARBA" id="ARBA00022692"/>
    </source>
</evidence>
<evidence type="ECO:0000256" key="4">
    <source>
        <dbReference type="ARBA" id="ARBA00023136"/>
    </source>
</evidence>
<name>A0A841J1A3_9SPHN</name>
<dbReference type="InterPro" id="IPR013525">
    <property type="entry name" value="ABC2_TM"/>
</dbReference>
<dbReference type="PROSITE" id="PS51012">
    <property type="entry name" value="ABC_TM2"/>
    <property type="match status" value="1"/>
</dbReference>
<dbReference type="InterPro" id="IPR047817">
    <property type="entry name" value="ABC2_TM_bact-type"/>
</dbReference>
<gene>
    <name evidence="7" type="ORF">FHS92_002175</name>
</gene>
<dbReference type="PIRSF" id="PIRSF006648">
    <property type="entry name" value="DrrB"/>
    <property type="match status" value="1"/>
</dbReference>
<evidence type="ECO:0000256" key="5">
    <source>
        <dbReference type="RuleBase" id="RU361157"/>
    </source>
</evidence>